<gene>
    <name evidence="1" type="ORF">TM5383_00624</name>
</gene>
<name>A0A0P1GMK9_9RHOB</name>
<protein>
    <submittedName>
        <fullName evidence="1">Uncharacterized protein</fullName>
    </submittedName>
</protein>
<dbReference type="RefSeq" id="WP_058317597.1">
    <property type="nucleotide sequence ID" value="NZ_CYSF01000005.1"/>
</dbReference>
<proteinExistence type="predicted"/>
<dbReference type="AlphaFoldDB" id="A0A0P1GMK9"/>
<keyword evidence="2" id="KW-1185">Reference proteome</keyword>
<reference evidence="1 2" key="1">
    <citation type="submission" date="2015-09" db="EMBL/GenBank/DDBJ databases">
        <authorList>
            <consortium name="Swine Surveillance"/>
        </authorList>
    </citation>
    <scope>NUCLEOTIDE SEQUENCE [LARGE SCALE GENOMIC DNA]</scope>
    <source>
        <strain evidence="1 2">CECT 8383</strain>
    </source>
</reference>
<organism evidence="1 2">
    <name type="scientific">Thalassovita mediterranea</name>
    <dbReference type="NCBI Taxonomy" id="340021"/>
    <lineage>
        <taxon>Bacteria</taxon>
        <taxon>Pseudomonadati</taxon>
        <taxon>Pseudomonadota</taxon>
        <taxon>Alphaproteobacteria</taxon>
        <taxon>Rhodobacterales</taxon>
        <taxon>Roseobacteraceae</taxon>
        <taxon>Thalassovita</taxon>
    </lineage>
</organism>
<dbReference type="EMBL" id="CYSF01000005">
    <property type="protein sequence ID" value="CUH83436.1"/>
    <property type="molecule type" value="Genomic_DNA"/>
</dbReference>
<accession>A0A0P1GMK9</accession>
<dbReference type="Proteomes" id="UP000051681">
    <property type="component" value="Unassembled WGS sequence"/>
</dbReference>
<sequence>MSASYQVYKDHNLLYVRYAGHHATRQTNDLLPYYRLDPDVRPGLRCVIDCTRLINAKVDIEERRKQMAALRALLKHPADDWQLTYYCPNSVSQSLTSLQQKMWREFDGVDFKMATTFEELASILREPDDFLRAMLGPDD</sequence>
<evidence type="ECO:0000313" key="1">
    <source>
        <dbReference type="EMBL" id="CUH83436.1"/>
    </source>
</evidence>
<dbReference type="OrthoDB" id="7877306at2"/>
<evidence type="ECO:0000313" key="2">
    <source>
        <dbReference type="Proteomes" id="UP000051681"/>
    </source>
</evidence>